<comment type="subunit">
    <text evidence="4 11">Heterodimer of HisH and HisF.</text>
</comment>
<dbReference type="GO" id="GO:0000107">
    <property type="term" value="F:imidazoleglycerol-phosphate synthase activity"/>
    <property type="evidence" value="ECO:0007669"/>
    <property type="project" value="UniProtKB-UniRule"/>
</dbReference>
<evidence type="ECO:0000256" key="5">
    <source>
        <dbReference type="ARBA" id="ARBA00022490"/>
    </source>
</evidence>
<keyword evidence="8 11" id="KW-0456">Lyase</keyword>
<dbReference type="PATRIC" id="fig|1111454.3.peg.1314"/>
<comment type="similarity">
    <text evidence="3 11 12">Belongs to the HisA/HisF family.</text>
</comment>
<dbReference type="InterPro" id="IPR050064">
    <property type="entry name" value="IGPS_HisA/HisF"/>
</dbReference>
<evidence type="ECO:0000256" key="7">
    <source>
        <dbReference type="ARBA" id="ARBA00023102"/>
    </source>
</evidence>
<dbReference type="GO" id="GO:0016829">
    <property type="term" value="F:lyase activity"/>
    <property type="evidence" value="ECO:0007669"/>
    <property type="project" value="UniProtKB-KW"/>
</dbReference>
<dbReference type="GO" id="GO:0005737">
    <property type="term" value="C:cytoplasm"/>
    <property type="evidence" value="ECO:0007669"/>
    <property type="project" value="UniProtKB-SubCell"/>
</dbReference>
<proteinExistence type="inferred from homology"/>
<comment type="subcellular location">
    <subcellularLocation>
        <location evidence="1 11">Cytoplasm</location>
    </subcellularLocation>
</comment>
<keyword evidence="5 11" id="KW-0963">Cytoplasm</keyword>
<evidence type="ECO:0000256" key="2">
    <source>
        <dbReference type="ARBA" id="ARBA00005091"/>
    </source>
</evidence>
<dbReference type="InterPro" id="IPR013785">
    <property type="entry name" value="Aldolase_TIM"/>
</dbReference>
<evidence type="ECO:0000256" key="6">
    <source>
        <dbReference type="ARBA" id="ARBA00022605"/>
    </source>
</evidence>
<dbReference type="PANTHER" id="PTHR21235:SF2">
    <property type="entry name" value="IMIDAZOLE GLYCEROL PHOSPHATE SYNTHASE HISHF"/>
    <property type="match status" value="1"/>
</dbReference>
<evidence type="ECO:0000256" key="8">
    <source>
        <dbReference type="ARBA" id="ARBA00023239"/>
    </source>
</evidence>
<feature type="active site" evidence="11">
    <location>
        <position position="11"/>
    </location>
</feature>
<dbReference type="Proteomes" id="UP000017090">
    <property type="component" value="Unassembled WGS sequence"/>
</dbReference>
<comment type="pathway">
    <text evidence="2 11">Amino-acid biosynthesis; L-histidine biosynthesis; L-histidine from 5-phospho-alpha-D-ribose 1-diphosphate: step 5/9.</text>
</comment>
<dbReference type="PANTHER" id="PTHR21235">
    <property type="entry name" value="IMIDAZOLE GLYCEROL PHOSPHATE SYNTHASE SUBUNIT HISF/H IGP SYNTHASE SUBUNIT HISF/H"/>
    <property type="match status" value="1"/>
</dbReference>
<evidence type="ECO:0000256" key="9">
    <source>
        <dbReference type="ARBA" id="ARBA00025475"/>
    </source>
</evidence>
<dbReference type="NCBIfam" id="TIGR00735">
    <property type="entry name" value="hisF"/>
    <property type="match status" value="1"/>
</dbReference>
<dbReference type="eggNOG" id="COG0107">
    <property type="taxonomic scope" value="Bacteria"/>
</dbReference>
<dbReference type="SUPFAM" id="SSF51366">
    <property type="entry name" value="Ribulose-phoshate binding barrel"/>
    <property type="match status" value="1"/>
</dbReference>
<evidence type="ECO:0000256" key="10">
    <source>
        <dbReference type="ARBA" id="ARBA00047838"/>
    </source>
</evidence>
<evidence type="ECO:0000256" key="12">
    <source>
        <dbReference type="RuleBase" id="RU003657"/>
    </source>
</evidence>
<dbReference type="CDD" id="cd04731">
    <property type="entry name" value="HisF"/>
    <property type="match status" value="1"/>
</dbReference>
<dbReference type="RefSeq" id="WP_023053856.1">
    <property type="nucleotide sequence ID" value="NZ_AWXA01000037.1"/>
</dbReference>
<protein>
    <recommendedName>
        <fullName evidence="11">Imidazole glycerol phosphate synthase subunit HisF</fullName>
        <ecNumber evidence="11">4.3.2.10</ecNumber>
    </recommendedName>
    <alternativeName>
        <fullName evidence="11">IGP synthase cyclase subunit</fullName>
    </alternativeName>
    <alternativeName>
        <fullName evidence="11">IGP synthase subunit HisF</fullName>
    </alternativeName>
    <alternativeName>
        <fullName evidence="11">ImGP synthase subunit HisF</fullName>
        <shortName evidence="11">IGPS subunit HisF</shortName>
    </alternativeName>
</protein>
<dbReference type="GO" id="GO:0000105">
    <property type="term" value="P:L-histidine biosynthetic process"/>
    <property type="evidence" value="ECO:0007669"/>
    <property type="project" value="UniProtKB-UniRule"/>
</dbReference>
<sequence length="254" mass="27226">MLAKRIVPCLDVRDGRVVKGRQFKGIQDVDDPVKLGKFYSDQSADELVFYDITATHEKREIFIDVVRAVAETITIPFTIGGGIGSVGDFQDVLQAGADKVSVNSAAVRSPVLIRLAAERFGSQCVVLSIDAKRCGDDRWRVFVDGGRTDTGLDALQWAKEGVALGAGEICLNSIDGDGEKRGFDLALNSLFARELSVPIIASGGAGTMEDFRNVFATGVDAALAASVFHFGQIAIPELKRYLSGTGLPMREVGE</sequence>
<dbReference type="STRING" id="1111454.HMPREF1250_1391"/>
<dbReference type="Gene3D" id="3.20.20.70">
    <property type="entry name" value="Aldolase class I"/>
    <property type="match status" value="1"/>
</dbReference>
<dbReference type="OrthoDB" id="9781903at2"/>
<evidence type="ECO:0000313" key="14">
    <source>
        <dbReference type="Proteomes" id="UP000017090"/>
    </source>
</evidence>
<keyword evidence="7 11" id="KW-0368">Histidine biosynthesis</keyword>
<dbReference type="HAMAP" id="MF_01013">
    <property type="entry name" value="HisF"/>
    <property type="match status" value="1"/>
</dbReference>
<dbReference type="InterPro" id="IPR006062">
    <property type="entry name" value="His_biosynth"/>
</dbReference>
<accession>U7UK13</accession>
<dbReference type="EC" id="4.3.2.10" evidence="11"/>
<organism evidence="13 14">
    <name type="scientific">Megasphaera vaginalis</name>
    <name type="common">ex Srinivasan et al. 2021</name>
    <dbReference type="NCBI Taxonomy" id="1111454"/>
    <lineage>
        <taxon>Bacteria</taxon>
        <taxon>Bacillati</taxon>
        <taxon>Bacillota</taxon>
        <taxon>Negativicutes</taxon>
        <taxon>Veillonellales</taxon>
        <taxon>Veillonellaceae</taxon>
        <taxon>Megasphaera</taxon>
    </lineage>
</organism>
<dbReference type="InterPro" id="IPR004651">
    <property type="entry name" value="HisF"/>
</dbReference>
<dbReference type="Pfam" id="PF00977">
    <property type="entry name" value="His_biosynth"/>
    <property type="match status" value="1"/>
</dbReference>
<evidence type="ECO:0000256" key="1">
    <source>
        <dbReference type="ARBA" id="ARBA00004496"/>
    </source>
</evidence>
<comment type="catalytic activity">
    <reaction evidence="10 11">
        <text>5-[(5-phospho-1-deoxy-D-ribulos-1-ylimino)methylamino]-1-(5-phospho-beta-D-ribosyl)imidazole-4-carboxamide + L-glutamine = D-erythro-1-(imidazol-4-yl)glycerol 3-phosphate + 5-amino-1-(5-phospho-beta-D-ribosyl)imidazole-4-carboxamide + L-glutamate + H(+)</text>
        <dbReference type="Rhea" id="RHEA:24793"/>
        <dbReference type="ChEBI" id="CHEBI:15378"/>
        <dbReference type="ChEBI" id="CHEBI:29985"/>
        <dbReference type="ChEBI" id="CHEBI:58278"/>
        <dbReference type="ChEBI" id="CHEBI:58359"/>
        <dbReference type="ChEBI" id="CHEBI:58475"/>
        <dbReference type="ChEBI" id="CHEBI:58525"/>
        <dbReference type="EC" id="4.3.2.10"/>
    </reaction>
</comment>
<dbReference type="UniPathway" id="UPA00031">
    <property type="reaction ID" value="UER00010"/>
</dbReference>
<evidence type="ECO:0000256" key="4">
    <source>
        <dbReference type="ARBA" id="ARBA00011152"/>
    </source>
</evidence>
<comment type="function">
    <text evidence="9 11">IGPS catalyzes the conversion of PRFAR and glutamine to IGP, AICAR and glutamate. The HisF subunit catalyzes the cyclization activity that produces IGP and AICAR from PRFAR using the ammonia provided by the HisH subunit.</text>
</comment>
<reference evidence="13 14" key="1">
    <citation type="submission" date="2013-09" db="EMBL/GenBank/DDBJ databases">
        <authorList>
            <person name="Durkin A.S."/>
            <person name="Haft D.R."/>
            <person name="McCorrison J."/>
            <person name="Torralba M."/>
            <person name="Gillis M."/>
            <person name="Haft D.H."/>
            <person name="Methe B."/>
            <person name="Sutton G."/>
            <person name="Nelson K.E."/>
        </authorList>
    </citation>
    <scope>NUCLEOTIDE SEQUENCE [LARGE SCALE GENOMIC DNA]</scope>
    <source>
        <strain evidence="13 14">BV3C16-1</strain>
    </source>
</reference>
<dbReference type="FunFam" id="3.20.20.70:FF:000006">
    <property type="entry name" value="Imidazole glycerol phosphate synthase subunit HisF"/>
    <property type="match status" value="1"/>
</dbReference>
<name>U7UK13_9FIRM</name>
<evidence type="ECO:0000256" key="11">
    <source>
        <dbReference type="HAMAP-Rule" id="MF_01013"/>
    </source>
</evidence>
<keyword evidence="14" id="KW-1185">Reference proteome</keyword>
<dbReference type="EMBL" id="AWXA01000037">
    <property type="protein sequence ID" value="ERT59229.1"/>
    <property type="molecule type" value="Genomic_DNA"/>
</dbReference>
<dbReference type="AlphaFoldDB" id="U7UK13"/>
<feature type="active site" evidence="11">
    <location>
        <position position="130"/>
    </location>
</feature>
<evidence type="ECO:0000256" key="3">
    <source>
        <dbReference type="ARBA" id="ARBA00009667"/>
    </source>
</evidence>
<evidence type="ECO:0000313" key="13">
    <source>
        <dbReference type="EMBL" id="ERT59229.1"/>
    </source>
</evidence>
<gene>
    <name evidence="11 13" type="primary">hisF</name>
    <name evidence="13" type="ORF">HMPREF1250_1391</name>
</gene>
<comment type="caution">
    <text evidence="13">The sequence shown here is derived from an EMBL/GenBank/DDBJ whole genome shotgun (WGS) entry which is preliminary data.</text>
</comment>
<keyword evidence="6 11" id="KW-0028">Amino-acid biosynthesis</keyword>
<dbReference type="InterPro" id="IPR011060">
    <property type="entry name" value="RibuloseP-bd_barrel"/>
</dbReference>